<dbReference type="InterPro" id="IPR016164">
    <property type="entry name" value="FAD-linked_Oxase-like_C"/>
</dbReference>
<keyword evidence="4" id="KW-0274">FAD</keyword>
<evidence type="ECO:0000256" key="2">
    <source>
        <dbReference type="ARBA" id="ARBA00005466"/>
    </source>
</evidence>
<dbReference type="AlphaFoldDB" id="M3FZ34"/>
<keyword evidence="3" id="KW-0285">Flavoprotein</keyword>
<dbReference type="InterPro" id="IPR050432">
    <property type="entry name" value="FAD-linked_Oxidoreductases_BP"/>
</dbReference>
<dbReference type="Proteomes" id="UP000030760">
    <property type="component" value="Unassembled WGS sequence"/>
</dbReference>
<organism evidence="7 8">
    <name type="scientific">Streptomyces bottropensis ATCC 25435</name>
    <dbReference type="NCBI Taxonomy" id="1054862"/>
    <lineage>
        <taxon>Bacteria</taxon>
        <taxon>Bacillati</taxon>
        <taxon>Actinomycetota</taxon>
        <taxon>Actinomycetes</taxon>
        <taxon>Kitasatosporales</taxon>
        <taxon>Streptomycetaceae</taxon>
        <taxon>Streptomyces</taxon>
    </lineage>
</organism>
<dbReference type="Pfam" id="PF09265">
    <property type="entry name" value="Cytokin-bind"/>
    <property type="match status" value="1"/>
</dbReference>
<dbReference type="GO" id="GO:0009690">
    <property type="term" value="P:cytokinin metabolic process"/>
    <property type="evidence" value="ECO:0007669"/>
    <property type="project" value="InterPro"/>
</dbReference>
<comment type="cofactor">
    <cofactor evidence="1">
        <name>FAD</name>
        <dbReference type="ChEBI" id="CHEBI:57692"/>
    </cofactor>
</comment>
<evidence type="ECO:0000259" key="6">
    <source>
        <dbReference type="PROSITE" id="PS51387"/>
    </source>
</evidence>
<evidence type="ECO:0000256" key="4">
    <source>
        <dbReference type="ARBA" id="ARBA00022827"/>
    </source>
</evidence>
<protein>
    <submittedName>
        <fullName evidence="7">Oxidoreductase</fullName>
    </submittedName>
</protein>
<proteinExistence type="inferred from homology"/>
<evidence type="ECO:0000256" key="1">
    <source>
        <dbReference type="ARBA" id="ARBA00001974"/>
    </source>
</evidence>
<dbReference type="SUPFAM" id="SSF56176">
    <property type="entry name" value="FAD-binding/transporter-associated domain-like"/>
    <property type="match status" value="1"/>
</dbReference>
<dbReference type="EMBL" id="KB405056">
    <property type="protein sequence ID" value="EMF58370.1"/>
    <property type="molecule type" value="Genomic_DNA"/>
</dbReference>
<dbReference type="GO" id="GO:0019139">
    <property type="term" value="F:cytokinin dehydrogenase activity"/>
    <property type="evidence" value="ECO:0007669"/>
    <property type="project" value="InterPro"/>
</dbReference>
<sequence>MPGRRPARLARLIPLREKDDEPAAGVPTIRRVDITEAVMSHKEHSALNRRQFLARFGAGTVALVAGFDLIARQWVPEAAAAENSAFATVPPLDGTLVFDAASLAANAHDQGNIVFLRPCAVLRPGSVQDIRKMVGFCADHGIEVAPAGAHHAMFGQPLVSGGLVIEMRSLDTIHSIGTDGADVDAGVLWQDLIEAAYERGLTPASVTSYLGTTVGGTLSMGGIGMMSAYRAGAQVDHADRLQVVTGDGRLRWCSGTQDTDLFEAALAGLGQCGVITRATVDLVPAKRLARTYRIGYQDIPTFFRDVRVLANRGEFDSLGSIPQPGTAQPLTLWATVFHNPGDAPDTSHLLRGLSPAAATAAFEDSPYLDYISLVTTMYDSFAANLDWDAKVKPWSDLFLPDDAVEEYVASVFSSLTAQDLGPTGFGLIFPMLRSSYRRPLLRLPSDAGGPWVWLVSVLTDAARSGPDPDFAARMMDRNYRFYQDAAAVGGVRYPHGACAFTAADWRAHYGSMWPRFSEWKQRYDPCGILTPGPGIF</sequence>
<dbReference type="Gene3D" id="3.30.465.10">
    <property type="match status" value="1"/>
</dbReference>
<accession>M3FZ34</accession>
<evidence type="ECO:0000313" key="7">
    <source>
        <dbReference type="EMBL" id="EMF58370.1"/>
    </source>
</evidence>
<dbReference type="GO" id="GO:0071949">
    <property type="term" value="F:FAD binding"/>
    <property type="evidence" value="ECO:0007669"/>
    <property type="project" value="InterPro"/>
</dbReference>
<reference evidence="8" key="1">
    <citation type="journal article" date="2013" name="Genome Announc.">
        <title>Draft Genome Sequence of Streptomyces bottropensis ATCC 25435, a Bottromycin-Producing Actinomycete.</title>
        <authorList>
            <person name="Zhang H."/>
            <person name="Zhou W."/>
            <person name="Zhuang Y."/>
            <person name="Liang X."/>
            <person name="Liu T."/>
        </authorList>
    </citation>
    <scope>NUCLEOTIDE SEQUENCE [LARGE SCALE GENOMIC DNA]</scope>
    <source>
        <strain evidence="8">ATCC 25435</strain>
    </source>
</reference>
<dbReference type="PROSITE" id="PS51387">
    <property type="entry name" value="FAD_PCMH"/>
    <property type="match status" value="1"/>
</dbReference>
<dbReference type="SUPFAM" id="SSF55103">
    <property type="entry name" value="FAD-linked oxidases, C-terminal domain"/>
    <property type="match status" value="1"/>
</dbReference>
<dbReference type="InterPro" id="IPR016169">
    <property type="entry name" value="FAD-bd_PCMH_sub2"/>
</dbReference>
<dbReference type="PANTHER" id="PTHR13878:SF53">
    <property type="entry name" value="CYTOKININ DEHYDROGENASE 6"/>
    <property type="match status" value="1"/>
</dbReference>
<comment type="similarity">
    <text evidence="2">Belongs to the oxygen-dependent FAD-linked oxidoreductase family.</text>
</comment>
<dbReference type="PANTHER" id="PTHR13878">
    <property type="entry name" value="GULONOLACTONE OXIDASE"/>
    <property type="match status" value="1"/>
</dbReference>
<dbReference type="InterPro" id="IPR016167">
    <property type="entry name" value="FAD-bd_PCMH_sub1"/>
</dbReference>
<evidence type="ECO:0000256" key="3">
    <source>
        <dbReference type="ARBA" id="ARBA00022630"/>
    </source>
</evidence>
<dbReference type="Gene3D" id="3.40.462.10">
    <property type="entry name" value="FAD-linked oxidases, C-terminal domain"/>
    <property type="match status" value="1"/>
</dbReference>
<keyword evidence="5" id="KW-0560">Oxidoreductase</keyword>
<dbReference type="InterPro" id="IPR006094">
    <property type="entry name" value="Oxid_FAD_bind_N"/>
</dbReference>
<dbReference type="InterPro" id="IPR006311">
    <property type="entry name" value="TAT_signal"/>
</dbReference>
<dbReference type="PROSITE" id="PS51318">
    <property type="entry name" value="TAT"/>
    <property type="match status" value="1"/>
</dbReference>
<evidence type="ECO:0000256" key="5">
    <source>
        <dbReference type="ARBA" id="ARBA00023002"/>
    </source>
</evidence>
<dbReference type="InterPro" id="IPR016166">
    <property type="entry name" value="FAD-bd_PCMH"/>
</dbReference>
<evidence type="ECO:0000313" key="8">
    <source>
        <dbReference type="Proteomes" id="UP000030760"/>
    </source>
</evidence>
<dbReference type="InterPro" id="IPR016170">
    <property type="entry name" value="Cytok_DH_C_sf"/>
</dbReference>
<dbReference type="Pfam" id="PF01565">
    <property type="entry name" value="FAD_binding_4"/>
    <property type="match status" value="1"/>
</dbReference>
<dbReference type="InterPro" id="IPR036318">
    <property type="entry name" value="FAD-bd_PCMH-like_sf"/>
</dbReference>
<feature type="domain" description="FAD-binding PCMH-type" evidence="6">
    <location>
        <begin position="114"/>
        <end position="285"/>
    </location>
</feature>
<dbReference type="Gene3D" id="3.30.43.10">
    <property type="entry name" value="Uridine Diphospho-n-acetylenolpyruvylglucosamine Reductase, domain 2"/>
    <property type="match status" value="1"/>
</dbReference>
<dbReference type="InterPro" id="IPR015345">
    <property type="entry name" value="Cytokinin_DH_FAD/cytokin-bd"/>
</dbReference>
<gene>
    <name evidence="7" type="ORF">SBD_1042</name>
</gene>
<name>M3FZ34_9ACTN</name>